<protein>
    <submittedName>
        <fullName evidence="1">Uncharacterized protein</fullName>
    </submittedName>
</protein>
<sequence length="62" mass="6791">MLVFLAMMVLSCQALPCIFNPMCSCKEGPPIKPDNTTSIRDISCVGVPFSRLPGNFVIILNF</sequence>
<evidence type="ECO:0000313" key="1">
    <source>
        <dbReference type="EMBL" id="KAK9509986.1"/>
    </source>
</evidence>
<reference evidence="1 2" key="1">
    <citation type="submission" date="2022-12" db="EMBL/GenBank/DDBJ databases">
        <title>Chromosome-level genome assembly of true bugs.</title>
        <authorList>
            <person name="Ma L."/>
            <person name="Li H."/>
        </authorList>
    </citation>
    <scope>NUCLEOTIDE SEQUENCE [LARGE SCALE GENOMIC DNA]</scope>
    <source>
        <strain evidence="1">Lab_2022b</strain>
    </source>
</reference>
<comment type="caution">
    <text evidence="1">The sequence shown here is derived from an EMBL/GenBank/DDBJ whole genome shotgun (WGS) entry which is preliminary data.</text>
</comment>
<dbReference type="AlphaFoldDB" id="A0AAW1DGN7"/>
<organism evidence="1 2">
    <name type="scientific">Rhynocoris fuscipes</name>
    <dbReference type="NCBI Taxonomy" id="488301"/>
    <lineage>
        <taxon>Eukaryota</taxon>
        <taxon>Metazoa</taxon>
        <taxon>Ecdysozoa</taxon>
        <taxon>Arthropoda</taxon>
        <taxon>Hexapoda</taxon>
        <taxon>Insecta</taxon>
        <taxon>Pterygota</taxon>
        <taxon>Neoptera</taxon>
        <taxon>Paraneoptera</taxon>
        <taxon>Hemiptera</taxon>
        <taxon>Heteroptera</taxon>
        <taxon>Panheteroptera</taxon>
        <taxon>Cimicomorpha</taxon>
        <taxon>Reduviidae</taxon>
        <taxon>Harpactorinae</taxon>
        <taxon>Harpactorini</taxon>
        <taxon>Rhynocoris</taxon>
    </lineage>
</organism>
<evidence type="ECO:0000313" key="2">
    <source>
        <dbReference type="Proteomes" id="UP001461498"/>
    </source>
</evidence>
<keyword evidence="2" id="KW-1185">Reference proteome</keyword>
<gene>
    <name evidence="1" type="ORF">O3M35_004865</name>
</gene>
<accession>A0AAW1DGN7</accession>
<name>A0AAW1DGN7_9HEMI</name>
<dbReference type="Proteomes" id="UP001461498">
    <property type="component" value="Unassembled WGS sequence"/>
</dbReference>
<dbReference type="EMBL" id="JAPXFL010000002">
    <property type="protein sequence ID" value="KAK9509986.1"/>
    <property type="molecule type" value="Genomic_DNA"/>
</dbReference>
<proteinExistence type="predicted"/>